<dbReference type="Gene3D" id="3.40.50.300">
    <property type="entry name" value="P-loop containing nucleotide triphosphate hydrolases"/>
    <property type="match status" value="2"/>
</dbReference>
<dbReference type="Pfam" id="PF13558">
    <property type="entry name" value="SbcC_Walker_B"/>
    <property type="match status" value="1"/>
</dbReference>
<dbReference type="PANTHER" id="PTHR32114:SF2">
    <property type="entry name" value="ABC TRANSPORTER ABCH.3"/>
    <property type="match status" value="1"/>
</dbReference>
<evidence type="ECO:0000256" key="5">
    <source>
        <dbReference type="SAM" id="MobiDB-lite"/>
    </source>
</evidence>
<organism evidence="7 8">
    <name type="scientific">Actinopolyspora alba</name>
    <dbReference type="NCBI Taxonomy" id="673379"/>
    <lineage>
        <taxon>Bacteria</taxon>
        <taxon>Bacillati</taxon>
        <taxon>Actinomycetota</taxon>
        <taxon>Actinomycetes</taxon>
        <taxon>Actinopolysporales</taxon>
        <taxon>Actinopolysporaceae</taxon>
        <taxon>Actinopolyspora</taxon>
        <taxon>Actinopolyspora alba group</taxon>
    </lineage>
</organism>
<dbReference type="PANTHER" id="PTHR32114">
    <property type="entry name" value="ABC TRANSPORTER ABCH.3"/>
    <property type="match status" value="1"/>
</dbReference>
<accession>A0A1I1TRG8</accession>
<comment type="subunit">
    <text evidence="2">Heterodimer of SbcC and SbcD.</text>
</comment>
<feature type="coiled-coil region" evidence="4">
    <location>
        <begin position="251"/>
        <end position="345"/>
    </location>
</feature>
<keyword evidence="7" id="KW-0269">Exonuclease</keyword>
<name>A0A1I1TRG8_9ACTN</name>
<feature type="region of interest" description="Disordered" evidence="5">
    <location>
        <begin position="521"/>
        <end position="600"/>
    </location>
</feature>
<evidence type="ECO:0000313" key="8">
    <source>
        <dbReference type="Proteomes" id="UP000198716"/>
    </source>
</evidence>
<dbReference type="Pfam" id="PF13476">
    <property type="entry name" value="AAA_23"/>
    <property type="match status" value="1"/>
</dbReference>
<dbReference type="AlphaFoldDB" id="A0A1I1TRG8"/>
<keyword evidence="4" id="KW-0175">Coiled coil</keyword>
<dbReference type="GO" id="GO:0016887">
    <property type="term" value="F:ATP hydrolysis activity"/>
    <property type="evidence" value="ECO:0007669"/>
    <property type="project" value="InterPro"/>
</dbReference>
<dbReference type="GO" id="GO:0004527">
    <property type="term" value="F:exonuclease activity"/>
    <property type="evidence" value="ECO:0007669"/>
    <property type="project" value="UniProtKB-KW"/>
</dbReference>
<comment type="similarity">
    <text evidence="1">Belongs to the SMC family. SbcC subfamily.</text>
</comment>
<protein>
    <recommendedName>
        <fullName evidence="3">Nuclease SbcCD subunit C</fullName>
    </recommendedName>
</protein>
<dbReference type="InterPro" id="IPR027417">
    <property type="entry name" value="P-loop_NTPase"/>
</dbReference>
<evidence type="ECO:0000256" key="4">
    <source>
        <dbReference type="SAM" id="Coils"/>
    </source>
</evidence>
<keyword evidence="7" id="KW-0540">Nuclease</keyword>
<gene>
    <name evidence="7" type="ORF">SAMN04487819_101203</name>
</gene>
<dbReference type="RefSeq" id="WP_092922357.1">
    <property type="nucleotide sequence ID" value="NZ_FOMZ01000001.1"/>
</dbReference>
<dbReference type="EMBL" id="FOMZ01000001">
    <property type="protein sequence ID" value="SFD59838.1"/>
    <property type="molecule type" value="Genomic_DNA"/>
</dbReference>
<evidence type="ECO:0000313" key="7">
    <source>
        <dbReference type="EMBL" id="SFD59838.1"/>
    </source>
</evidence>
<proteinExistence type="inferred from homology"/>
<keyword evidence="7" id="KW-0378">Hydrolase</keyword>
<feature type="region of interest" description="Disordered" evidence="5">
    <location>
        <begin position="461"/>
        <end position="490"/>
    </location>
</feature>
<dbReference type="InterPro" id="IPR038729">
    <property type="entry name" value="Rad50/SbcC_AAA"/>
</dbReference>
<evidence type="ECO:0000256" key="1">
    <source>
        <dbReference type="ARBA" id="ARBA00006930"/>
    </source>
</evidence>
<dbReference type="GO" id="GO:0006302">
    <property type="term" value="P:double-strand break repair"/>
    <property type="evidence" value="ECO:0007669"/>
    <property type="project" value="InterPro"/>
</dbReference>
<evidence type="ECO:0000259" key="6">
    <source>
        <dbReference type="Pfam" id="PF13476"/>
    </source>
</evidence>
<evidence type="ECO:0000256" key="2">
    <source>
        <dbReference type="ARBA" id="ARBA00011322"/>
    </source>
</evidence>
<dbReference type="SUPFAM" id="SSF52540">
    <property type="entry name" value="P-loop containing nucleoside triphosphate hydrolases"/>
    <property type="match status" value="2"/>
</dbReference>
<reference evidence="8" key="1">
    <citation type="submission" date="2016-10" db="EMBL/GenBank/DDBJ databases">
        <authorList>
            <person name="Varghese N."/>
            <person name="Submissions S."/>
        </authorList>
    </citation>
    <scope>NUCLEOTIDE SEQUENCE [LARGE SCALE GENOMIC DNA]</scope>
    <source>
        <strain evidence="8">DSM 45004</strain>
    </source>
</reference>
<feature type="compositionally biased region" description="Basic and acidic residues" evidence="5">
    <location>
        <begin position="523"/>
        <end position="600"/>
    </location>
</feature>
<feature type="domain" description="Rad50/SbcC-type AAA" evidence="6">
    <location>
        <begin position="6"/>
        <end position="243"/>
    </location>
</feature>
<sequence>MRLHHLELSAFGPFRDRQRIDFDELGADGLFLLHGDTGAGKTTVLDAVTFALYGQVPGARDQVQVKALRCDTAPPETPTQVSLELSVQGCRMRVERNPEYQRPKKRGEGTTKENAKATLTWLDEPPEGEAPEGITRVDDVGAAVNRLLGMNAKQFCQVVLLPQGDFARFLRADAEERADLLEELFDTRQFSRIEDWFAERRRQRRAELHTARERSERLLARFAQVAGDEPGEDQDRAEWLDEIERSFARQYEHARAEDERLRQQRKQAEERLAQQRELAEKVRRVREARAELNELAALAETYRAAGVELDAARRAAPVGNAARELDNSTARLRDAERELHRALADCPDHETDGAAPAGNGSADTDELHARSLRYHQEAAVLADREQEAEQQRHDRARITELDESIAADLATDEELAQQQHQLPEALEQARAAAHEAEQAPERLETVTARCEELNASLEAARRLPETEARRDTARERAQHAVDEHQKARDQLQDIRERRLAGMAAELATRLESEAACPVCGSFEHPHPAEPRESSVGPDDERLARETETEYQQRRDNARGELEEAEREHARLREQLGERTEEQLREEFERATAERDDLRELADQRQRRAERLSELNNRAERLTAERTELDKRISAARSGRESLAETVDEREQRLREARGEFDTVTARRRHLLELAERLERAVRARGEHDRAVTRETEQREALARIAVENGFDSSEAALEARREQSRIDELADWLADVDRRDAAARATLRELPDVSTDTEVDTEGAAAAAEQVGRSADEAAGVLGDLGHRSVQLSELGGDLRQSWKELAPLEEEFAELHALTDVINGRGQNARLMTLRSYVLAARLEEVAEAATARLRHMSDGRYAFVHSDEQGAHGKRGGLDLRVIDDYSGRTRSTKTLSGGESFLASLSLALGLADVVSSESGGAMLDTLFIDEGFGTLDGDTLDLVMDALDELRAGGRTVGLVSHVDELRQRIPVRLRVRKSRGGSSLAIEA</sequence>
<keyword evidence="8" id="KW-1185">Reference proteome</keyword>
<dbReference type="Proteomes" id="UP000198716">
    <property type="component" value="Unassembled WGS sequence"/>
</dbReference>
<evidence type="ECO:0000256" key="3">
    <source>
        <dbReference type="ARBA" id="ARBA00013368"/>
    </source>
</evidence>